<protein>
    <submittedName>
        <fullName evidence="1">Uncharacterized protein</fullName>
    </submittedName>
</protein>
<dbReference type="AlphaFoldDB" id="A0A5J4UXQ5"/>
<accession>A0A5J4UXQ5</accession>
<gene>
    <name evidence="1" type="ORF">EZS28_029502</name>
</gene>
<evidence type="ECO:0000313" key="2">
    <source>
        <dbReference type="Proteomes" id="UP000324800"/>
    </source>
</evidence>
<dbReference type="EMBL" id="SNRW01011574">
    <property type="protein sequence ID" value="KAA6374970.1"/>
    <property type="molecule type" value="Genomic_DNA"/>
</dbReference>
<name>A0A5J4UXQ5_9EUKA</name>
<organism evidence="1 2">
    <name type="scientific">Streblomastix strix</name>
    <dbReference type="NCBI Taxonomy" id="222440"/>
    <lineage>
        <taxon>Eukaryota</taxon>
        <taxon>Metamonada</taxon>
        <taxon>Preaxostyla</taxon>
        <taxon>Oxymonadida</taxon>
        <taxon>Streblomastigidae</taxon>
        <taxon>Streblomastix</taxon>
    </lineage>
</organism>
<sequence>MLELSWYDSGPLKLDQVTHATDTMPVAKGARLAGTTIGSSAGINTLQMLKIVLHLLGLLVGNKLTPVISRYITYIY</sequence>
<feature type="non-terminal residue" evidence="1">
    <location>
        <position position="76"/>
    </location>
</feature>
<proteinExistence type="predicted"/>
<dbReference type="Proteomes" id="UP000324800">
    <property type="component" value="Unassembled WGS sequence"/>
</dbReference>
<comment type="caution">
    <text evidence="1">The sequence shown here is derived from an EMBL/GenBank/DDBJ whole genome shotgun (WGS) entry which is preliminary data.</text>
</comment>
<reference evidence="1 2" key="1">
    <citation type="submission" date="2019-03" db="EMBL/GenBank/DDBJ databases">
        <title>Single cell metagenomics reveals metabolic interactions within the superorganism composed of flagellate Streblomastix strix and complex community of Bacteroidetes bacteria on its surface.</title>
        <authorList>
            <person name="Treitli S.C."/>
            <person name="Kolisko M."/>
            <person name="Husnik F."/>
            <person name="Keeling P."/>
            <person name="Hampl V."/>
        </authorList>
    </citation>
    <scope>NUCLEOTIDE SEQUENCE [LARGE SCALE GENOMIC DNA]</scope>
    <source>
        <strain evidence="1">ST1C</strain>
    </source>
</reference>
<evidence type="ECO:0000313" key="1">
    <source>
        <dbReference type="EMBL" id="KAA6374970.1"/>
    </source>
</evidence>